<dbReference type="EMBL" id="UIVT01000004">
    <property type="protein sequence ID" value="SVP94238.1"/>
    <property type="molecule type" value="Genomic_DNA"/>
</dbReference>
<protein>
    <submittedName>
        <fullName evidence="1">Microtubule-associated protein CRIPT, putative</fullName>
    </submittedName>
</protein>
<reference evidence="1" key="1">
    <citation type="submission" date="2018-07" db="EMBL/GenBank/DDBJ databases">
        <authorList>
            <person name="Quirk P.G."/>
            <person name="Krulwich T.A."/>
        </authorList>
    </citation>
    <scope>NUCLEOTIDE SEQUENCE</scope>
    <source>
        <strain evidence="1">Anand</strain>
    </source>
</reference>
<dbReference type="AlphaFoldDB" id="A0A3B0NHZ0"/>
<gene>
    <name evidence="1" type="ORF">TAT_000324000</name>
</gene>
<proteinExistence type="predicted"/>
<evidence type="ECO:0000313" key="1">
    <source>
        <dbReference type="EMBL" id="SVP94238.1"/>
    </source>
</evidence>
<accession>A0A3B0NHZ0</accession>
<organism evidence="1">
    <name type="scientific">Theileria annulata</name>
    <dbReference type="NCBI Taxonomy" id="5874"/>
    <lineage>
        <taxon>Eukaryota</taxon>
        <taxon>Sar</taxon>
        <taxon>Alveolata</taxon>
        <taxon>Apicomplexa</taxon>
        <taxon>Aconoidasida</taxon>
        <taxon>Piroplasmida</taxon>
        <taxon>Theileriidae</taxon>
        <taxon>Theileria</taxon>
    </lineage>
</organism>
<sequence>MPCKKCESKLSKLATPDVKRDGVNKLIEKKAKKDKLEAKGNQCKICKVFLHINGKYCNAWYFECVTTCV</sequence>
<name>A0A3B0NHZ0_THEAN</name>